<organism evidence="4 5">
    <name type="scientific">Carpediemonas membranifera</name>
    <dbReference type="NCBI Taxonomy" id="201153"/>
    <lineage>
        <taxon>Eukaryota</taxon>
        <taxon>Metamonada</taxon>
        <taxon>Carpediemonas-like organisms</taxon>
        <taxon>Carpediemonas</taxon>
    </lineage>
</organism>
<feature type="compositionally biased region" description="Low complexity" evidence="1">
    <location>
        <begin position="163"/>
        <end position="177"/>
    </location>
</feature>
<dbReference type="Proteomes" id="UP000717585">
    <property type="component" value="Unassembled WGS sequence"/>
</dbReference>
<evidence type="ECO:0000313" key="4">
    <source>
        <dbReference type="EMBL" id="KAG9393602.1"/>
    </source>
</evidence>
<feature type="region of interest" description="Disordered" evidence="1">
    <location>
        <begin position="46"/>
        <end position="74"/>
    </location>
</feature>
<dbReference type="EMBL" id="JAHDYR010000022">
    <property type="protein sequence ID" value="KAG9393602.1"/>
    <property type="molecule type" value="Genomic_DNA"/>
</dbReference>
<dbReference type="PANTHER" id="PTHR46424">
    <property type="entry name" value="UBX DOMAIN-CONTAINING PROTEIN 4"/>
    <property type="match status" value="1"/>
</dbReference>
<protein>
    <submittedName>
        <fullName evidence="4">UBX domain containing protein</fullName>
    </submittedName>
</protein>
<reference evidence="4" key="1">
    <citation type="submission" date="2021-05" db="EMBL/GenBank/DDBJ databases">
        <title>A free-living protist that lacks canonical eukaryotic 1 DNA replication and segregation systems.</title>
        <authorList>
            <person name="Salas-Leiva D.E."/>
            <person name="Tromer E.C."/>
            <person name="Curtis B.A."/>
            <person name="Jerlstrom-Hultqvist J."/>
            <person name="Kolisko M."/>
            <person name="Yi Z."/>
            <person name="Salas-Leiva J.S."/>
            <person name="Gallot-Lavallee L."/>
            <person name="Kops G.J.P.L."/>
            <person name="Archibald J.M."/>
            <person name="Simpson A.G.B."/>
            <person name="Roger A.J."/>
        </authorList>
    </citation>
    <scope>NUCLEOTIDE SEQUENCE</scope>
    <source>
        <strain evidence="4">BICM</strain>
    </source>
</reference>
<accession>A0A8J6B624</accession>
<dbReference type="PROSITE" id="PS50033">
    <property type="entry name" value="UBX"/>
    <property type="match status" value="1"/>
</dbReference>
<evidence type="ECO:0000256" key="1">
    <source>
        <dbReference type="SAM" id="MobiDB-lite"/>
    </source>
</evidence>
<dbReference type="GO" id="GO:0036503">
    <property type="term" value="P:ERAD pathway"/>
    <property type="evidence" value="ECO:0007669"/>
    <property type="project" value="TreeGrafter"/>
</dbReference>
<feature type="region of interest" description="Disordered" evidence="1">
    <location>
        <begin position="151"/>
        <end position="191"/>
    </location>
</feature>
<dbReference type="SUPFAM" id="SSF46934">
    <property type="entry name" value="UBA-like"/>
    <property type="match status" value="1"/>
</dbReference>
<evidence type="ECO:0000259" key="3">
    <source>
        <dbReference type="PROSITE" id="PS50033"/>
    </source>
</evidence>
<dbReference type="Gene3D" id="3.10.20.90">
    <property type="entry name" value="Phosphatidylinositol 3-kinase Catalytic Subunit, Chain A, domain 1"/>
    <property type="match status" value="1"/>
</dbReference>
<dbReference type="Pfam" id="PF00789">
    <property type="entry name" value="UBX"/>
    <property type="match status" value="1"/>
</dbReference>
<feature type="compositionally biased region" description="Polar residues" evidence="1">
    <location>
        <begin position="46"/>
        <end position="65"/>
    </location>
</feature>
<dbReference type="InterPro" id="IPR029071">
    <property type="entry name" value="Ubiquitin-like_domsf"/>
</dbReference>
<gene>
    <name evidence="4" type="ORF">J8273_4901</name>
</gene>
<dbReference type="GO" id="GO:0005783">
    <property type="term" value="C:endoplasmic reticulum"/>
    <property type="evidence" value="ECO:0007669"/>
    <property type="project" value="TreeGrafter"/>
</dbReference>
<name>A0A8J6B624_9EUKA</name>
<comment type="caution">
    <text evidence="4">The sequence shown here is derived from an EMBL/GenBank/DDBJ whole genome shotgun (WGS) entry which is preliminary data.</text>
</comment>
<sequence>MSETKEVLIDMGFDANDADTAIQNGYNDVESALEYIQAKMSGNTLPPRNVQAINNESSTSQQTGETFEERQARLKQQIEQRKQERLLKEKETEKLDEIRRRQDTRATRDAKEAWEAKQVAIDREARKNERRKERDYKAALLARIQADREAKLAAQPPMPAAPQSPAASAAPDSPVAQGSTPFSIARQSPAPPAEITETVVRVRQPDNQCIERVFSVKDTVRDVVRWVADARTDGCVGPFDLFIFPKRKFSGAALDMTLKEANAVPKVLFAMISHVQ</sequence>
<evidence type="ECO:0000313" key="5">
    <source>
        <dbReference type="Proteomes" id="UP000717585"/>
    </source>
</evidence>
<evidence type="ECO:0000259" key="2">
    <source>
        <dbReference type="PROSITE" id="PS50030"/>
    </source>
</evidence>
<dbReference type="PANTHER" id="PTHR46424:SF1">
    <property type="entry name" value="UBX DOMAIN-CONTAINING PROTEIN 4"/>
    <property type="match status" value="1"/>
</dbReference>
<dbReference type="InterPro" id="IPR009060">
    <property type="entry name" value="UBA-like_sf"/>
</dbReference>
<proteinExistence type="predicted"/>
<feature type="domain" description="UBX" evidence="3">
    <location>
        <begin position="193"/>
        <end position="271"/>
    </location>
</feature>
<feature type="domain" description="UBA" evidence="2">
    <location>
        <begin position="1"/>
        <end position="39"/>
    </location>
</feature>
<dbReference type="Gene3D" id="1.10.8.10">
    <property type="entry name" value="DNA helicase RuvA subunit, C-terminal domain"/>
    <property type="match status" value="1"/>
</dbReference>
<dbReference type="CDD" id="cd01767">
    <property type="entry name" value="UBX"/>
    <property type="match status" value="1"/>
</dbReference>
<dbReference type="InterPro" id="IPR001012">
    <property type="entry name" value="UBX_dom"/>
</dbReference>
<dbReference type="AlphaFoldDB" id="A0A8J6B624"/>
<dbReference type="PROSITE" id="PS50030">
    <property type="entry name" value="UBA"/>
    <property type="match status" value="1"/>
</dbReference>
<dbReference type="SUPFAM" id="SSF54236">
    <property type="entry name" value="Ubiquitin-like"/>
    <property type="match status" value="1"/>
</dbReference>
<keyword evidence="5" id="KW-1185">Reference proteome</keyword>
<dbReference type="InterPro" id="IPR015940">
    <property type="entry name" value="UBA"/>
</dbReference>